<evidence type="ECO:0000256" key="2">
    <source>
        <dbReference type="SAM" id="Phobius"/>
    </source>
</evidence>
<protein>
    <recommendedName>
        <fullName evidence="5">Protein PHLOEM PROTEIN 2-LIKE A10</fullName>
    </recommendedName>
</protein>
<keyword evidence="4" id="KW-1185">Reference proteome</keyword>
<reference evidence="3" key="3">
    <citation type="journal article" date="2017" name="Nature">
        <title>Genome sequence of the progenitor of the wheat D genome Aegilops tauschii.</title>
        <authorList>
            <person name="Luo M.C."/>
            <person name="Gu Y.Q."/>
            <person name="Puiu D."/>
            <person name="Wang H."/>
            <person name="Twardziok S.O."/>
            <person name="Deal K.R."/>
            <person name="Huo N."/>
            <person name="Zhu T."/>
            <person name="Wang L."/>
            <person name="Wang Y."/>
            <person name="McGuire P.E."/>
            <person name="Liu S."/>
            <person name="Long H."/>
            <person name="Ramasamy R.K."/>
            <person name="Rodriguez J.C."/>
            <person name="Van S.L."/>
            <person name="Yuan L."/>
            <person name="Wang Z."/>
            <person name="Xia Z."/>
            <person name="Xiao L."/>
            <person name="Anderson O.D."/>
            <person name="Ouyang S."/>
            <person name="Liang Y."/>
            <person name="Zimin A.V."/>
            <person name="Pertea G."/>
            <person name="Qi P."/>
            <person name="Bennetzen J.L."/>
            <person name="Dai X."/>
            <person name="Dawson M.W."/>
            <person name="Muller H.G."/>
            <person name="Kugler K."/>
            <person name="Rivarola-Duarte L."/>
            <person name="Spannagl M."/>
            <person name="Mayer K.F.X."/>
            <person name="Lu F.H."/>
            <person name="Bevan M.W."/>
            <person name="Leroy P."/>
            <person name="Li P."/>
            <person name="You F.M."/>
            <person name="Sun Q."/>
            <person name="Liu Z."/>
            <person name="Lyons E."/>
            <person name="Wicker T."/>
            <person name="Salzberg S.L."/>
            <person name="Devos K.M."/>
            <person name="Dvorak J."/>
        </authorList>
    </citation>
    <scope>NUCLEOTIDE SEQUENCE [LARGE SCALE GENOMIC DNA]</scope>
    <source>
        <strain evidence="3">cv. AL8/78</strain>
    </source>
</reference>
<evidence type="ECO:0000313" key="3">
    <source>
        <dbReference type="EnsemblPlants" id="AET5Gv20933500.1"/>
    </source>
</evidence>
<dbReference type="Gramene" id="AET5Gv20933500.1">
    <property type="protein sequence ID" value="AET5Gv20933500.1"/>
    <property type="gene ID" value="AET5Gv20933500"/>
</dbReference>
<evidence type="ECO:0008006" key="5">
    <source>
        <dbReference type="Google" id="ProtNLM"/>
    </source>
</evidence>
<feature type="region of interest" description="Disordered" evidence="1">
    <location>
        <begin position="303"/>
        <end position="323"/>
    </location>
</feature>
<evidence type="ECO:0000313" key="4">
    <source>
        <dbReference type="Proteomes" id="UP000015105"/>
    </source>
</evidence>
<feature type="compositionally biased region" description="Low complexity" evidence="1">
    <location>
        <begin position="310"/>
        <end position="323"/>
    </location>
</feature>
<reference evidence="3" key="5">
    <citation type="journal article" date="2021" name="G3 (Bethesda)">
        <title>Aegilops tauschii genome assembly Aet v5.0 features greater sequence contiguity and improved annotation.</title>
        <authorList>
            <person name="Wang L."/>
            <person name="Zhu T."/>
            <person name="Rodriguez J.C."/>
            <person name="Deal K.R."/>
            <person name="Dubcovsky J."/>
            <person name="McGuire P.E."/>
            <person name="Lux T."/>
            <person name="Spannagl M."/>
            <person name="Mayer K.F.X."/>
            <person name="Baldrich P."/>
            <person name="Meyers B.C."/>
            <person name="Huo N."/>
            <person name="Gu Y.Q."/>
            <person name="Zhou H."/>
            <person name="Devos K.M."/>
            <person name="Bennetzen J.L."/>
            <person name="Unver T."/>
            <person name="Budak H."/>
            <person name="Gulick P.J."/>
            <person name="Galiba G."/>
            <person name="Kalapos B."/>
            <person name="Nelson D.R."/>
            <person name="Li P."/>
            <person name="You F.M."/>
            <person name="Luo M.C."/>
            <person name="Dvorak J."/>
        </authorList>
    </citation>
    <scope>NUCLEOTIDE SEQUENCE [LARGE SCALE GENOMIC DNA]</scope>
    <source>
        <strain evidence="3">cv. AL8/78</strain>
    </source>
</reference>
<dbReference type="STRING" id="200361.A0A453LWR4"/>
<keyword evidence="2" id="KW-1133">Transmembrane helix</keyword>
<dbReference type="EnsemblPlants" id="AET5Gv20933500.1">
    <property type="protein sequence ID" value="AET5Gv20933500.1"/>
    <property type="gene ID" value="AET5Gv20933500"/>
</dbReference>
<keyword evidence="2" id="KW-0812">Transmembrane</keyword>
<reference evidence="4" key="1">
    <citation type="journal article" date="2014" name="Science">
        <title>Ancient hybridizations among the ancestral genomes of bread wheat.</title>
        <authorList>
            <consortium name="International Wheat Genome Sequencing Consortium,"/>
            <person name="Marcussen T."/>
            <person name="Sandve S.R."/>
            <person name="Heier L."/>
            <person name="Spannagl M."/>
            <person name="Pfeifer M."/>
            <person name="Jakobsen K.S."/>
            <person name="Wulff B.B."/>
            <person name="Steuernagel B."/>
            <person name="Mayer K.F."/>
            <person name="Olsen O.A."/>
        </authorList>
    </citation>
    <scope>NUCLEOTIDE SEQUENCE [LARGE SCALE GENOMIC DNA]</scope>
    <source>
        <strain evidence="4">cv. AL8/78</strain>
    </source>
</reference>
<dbReference type="PANTHER" id="PTHR21477:SF12">
    <property type="entry name" value="PROTEIN PHLOEM PROTEIN 2-LIKE A10"/>
    <property type="match status" value="1"/>
</dbReference>
<feature type="transmembrane region" description="Helical" evidence="2">
    <location>
        <begin position="57"/>
        <end position="75"/>
    </location>
</feature>
<reference evidence="3" key="4">
    <citation type="submission" date="2019-03" db="UniProtKB">
        <authorList>
            <consortium name="EnsemblPlants"/>
        </authorList>
    </citation>
    <scope>IDENTIFICATION</scope>
</reference>
<sequence>ATPPRNNQPITAVLHATLIRTAAPDRASPIRTLAAPLTSAATAMDGLVAFSRRRRRWLLLAALGTASAYGAYKIYHLPAVAARRRRLVRLAAALAAFLDAAASSADAAALVSSDLADFVRSDSDELPRSVAQLAKLAASPEVSATVSALSQAIAAGVLRGVGSAPGPGSGDKVALTDRLVDKLFSDSGERLASAVAGSFARHLVMAFYSAPSPPGQTSSSPDWVNVVATGKGHKAISSWVEVLVGTAVGVFIDKTIHINTYEQLFEGLTNPTHDAKVKELLVSVCNGAVETLVKTSHQVISKANSKLDNNGDGKSNSSGSGASRAAEGWVETVSSTLAVPSNRNFVLDVTGRVTFETVRSFLEFVLWKLHDGARKSGDTVCDSGLRAVRYMSDKSMVVATICITLCLHVLNGTRFLVTA</sequence>
<keyword evidence="2" id="KW-0472">Membrane</keyword>
<evidence type="ECO:0000256" key="1">
    <source>
        <dbReference type="SAM" id="MobiDB-lite"/>
    </source>
</evidence>
<dbReference type="PANTHER" id="PTHR21477">
    <property type="entry name" value="ZGC:172139"/>
    <property type="match status" value="1"/>
</dbReference>
<dbReference type="InterPro" id="IPR019141">
    <property type="entry name" value="DUF2045"/>
</dbReference>
<name>A0A453LWR4_AEGTS</name>
<accession>A0A453LWR4</accession>
<reference evidence="4" key="2">
    <citation type="journal article" date="2017" name="Nat. Plants">
        <title>The Aegilops tauschii genome reveals multiple impacts of transposons.</title>
        <authorList>
            <person name="Zhao G."/>
            <person name="Zou C."/>
            <person name="Li K."/>
            <person name="Wang K."/>
            <person name="Li T."/>
            <person name="Gao L."/>
            <person name="Zhang X."/>
            <person name="Wang H."/>
            <person name="Yang Z."/>
            <person name="Liu X."/>
            <person name="Jiang W."/>
            <person name="Mao L."/>
            <person name="Kong X."/>
            <person name="Jiao Y."/>
            <person name="Jia J."/>
        </authorList>
    </citation>
    <scope>NUCLEOTIDE SEQUENCE [LARGE SCALE GENOMIC DNA]</scope>
    <source>
        <strain evidence="4">cv. AL8/78</strain>
    </source>
</reference>
<dbReference type="AlphaFoldDB" id="A0A453LWR4"/>
<proteinExistence type="predicted"/>
<organism evidence="3 4">
    <name type="scientific">Aegilops tauschii subsp. strangulata</name>
    <name type="common">Goatgrass</name>
    <dbReference type="NCBI Taxonomy" id="200361"/>
    <lineage>
        <taxon>Eukaryota</taxon>
        <taxon>Viridiplantae</taxon>
        <taxon>Streptophyta</taxon>
        <taxon>Embryophyta</taxon>
        <taxon>Tracheophyta</taxon>
        <taxon>Spermatophyta</taxon>
        <taxon>Magnoliopsida</taxon>
        <taxon>Liliopsida</taxon>
        <taxon>Poales</taxon>
        <taxon>Poaceae</taxon>
        <taxon>BOP clade</taxon>
        <taxon>Pooideae</taxon>
        <taxon>Triticodae</taxon>
        <taxon>Triticeae</taxon>
        <taxon>Triticinae</taxon>
        <taxon>Aegilops</taxon>
    </lineage>
</organism>
<dbReference type="Proteomes" id="UP000015105">
    <property type="component" value="Chromosome 5D"/>
</dbReference>